<proteinExistence type="predicted"/>
<accession>A0A8S9LAJ8</accession>
<dbReference type="AlphaFoldDB" id="A0A8S9LAJ8"/>
<protein>
    <submittedName>
        <fullName evidence="1">Uncharacterized protein</fullName>
    </submittedName>
</protein>
<name>A0A8S9LAJ8_BRACR</name>
<reference evidence="1" key="1">
    <citation type="submission" date="2019-12" db="EMBL/GenBank/DDBJ databases">
        <title>Genome sequencing and annotation of Brassica cretica.</title>
        <authorList>
            <person name="Studholme D.J."/>
            <person name="Sarris P.F."/>
        </authorList>
    </citation>
    <scope>NUCLEOTIDE SEQUENCE</scope>
    <source>
        <strain evidence="1">PFS-102/07</strain>
        <tissue evidence="1">Leaf</tissue>
    </source>
</reference>
<dbReference type="EMBL" id="QGKY02000094">
    <property type="protein sequence ID" value="KAF2603071.1"/>
    <property type="molecule type" value="Genomic_DNA"/>
</dbReference>
<sequence>MSHLAHRAASSAQHMSVAGAFSHTSHCIFIFLSSLTQNLPNGDKNLRSK</sequence>
<evidence type="ECO:0000313" key="1">
    <source>
        <dbReference type="EMBL" id="KAF2603071.1"/>
    </source>
</evidence>
<organism evidence="1">
    <name type="scientific">Brassica cretica</name>
    <name type="common">Mustard</name>
    <dbReference type="NCBI Taxonomy" id="69181"/>
    <lineage>
        <taxon>Eukaryota</taxon>
        <taxon>Viridiplantae</taxon>
        <taxon>Streptophyta</taxon>
        <taxon>Embryophyta</taxon>
        <taxon>Tracheophyta</taxon>
        <taxon>Spermatophyta</taxon>
        <taxon>Magnoliopsida</taxon>
        <taxon>eudicotyledons</taxon>
        <taxon>Gunneridae</taxon>
        <taxon>Pentapetalae</taxon>
        <taxon>rosids</taxon>
        <taxon>malvids</taxon>
        <taxon>Brassicales</taxon>
        <taxon>Brassicaceae</taxon>
        <taxon>Brassiceae</taxon>
        <taxon>Brassica</taxon>
    </lineage>
</organism>
<comment type="caution">
    <text evidence="1">The sequence shown here is derived from an EMBL/GenBank/DDBJ whole genome shotgun (WGS) entry which is preliminary data.</text>
</comment>
<gene>
    <name evidence="1" type="ORF">F2Q70_00025345</name>
</gene>